<evidence type="ECO:0000313" key="1">
    <source>
        <dbReference type="EMBL" id="GME75555.1"/>
    </source>
</evidence>
<organism evidence="1 2">
    <name type="scientific">Ambrosiozyma monospora</name>
    <name type="common">Yeast</name>
    <name type="synonym">Endomycopsis monosporus</name>
    <dbReference type="NCBI Taxonomy" id="43982"/>
    <lineage>
        <taxon>Eukaryota</taxon>
        <taxon>Fungi</taxon>
        <taxon>Dikarya</taxon>
        <taxon>Ascomycota</taxon>
        <taxon>Saccharomycotina</taxon>
        <taxon>Pichiomycetes</taxon>
        <taxon>Pichiales</taxon>
        <taxon>Pichiaceae</taxon>
        <taxon>Ambrosiozyma</taxon>
    </lineage>
</organism>
<gene>
    <name evidence="1" type="ORF">Amon02_000220800</name>
</gene>
<dbReference type="EMBL" id="BSXS01001240">
    <property type="protein sequence ID" value="GME75555.1"/>
    <property type="molecule type" value="Genomic_DNA"/>
</dbReference>
<name>A0ACB5SWV0_AMBMO</name>
<dbReference type="Proteomes" id="UP001165064">
    <property type="component" value="Unassembled WGS sequence"/>
</dbReference>
<protein>
    <submittedName>
        <fullName evidence="1">Unnamed protein product</fullName>
    </submittedName>
</protein>
<accession>A0ACB5SWV0</accession>
<keyword evidence="2" id="KW-1185">Reference proteome</keyword>
<reference evidence="1" key="1">
    <citation type="submission" date="2023-04" db="EMBL/GenBank/DDBJ databases">
        <title>Ambrosiozyma monospora NBRC 10751.</title>
        <authorList>
            <person name="Ichikawa N."/>
            <person name="Sato H."/>
            <person name="Tonouchi N."/>
        </authorList>
    </citation>
    <scope>NUCLEOTIDE SEQUENCE</scope>
    <source>
        <strain evidence="1">NBRC 10751</strain>
    </source>
</reference>
<sequence length="207" mass="23026">MNLQNLTSVPKGKRAPLSDITNIANNKKTPVKRGRIMKPSRIPRLVARPPPSLFSKDPFLRQNWIKGSRIPIPSRYINKHKSDWNIRVPHCNKRNTDLSLSTLTTPTSAKLDVPSDEGLVNGMKVNQLDLKLEGNDAHGEGLTNDDCAATLEVVKDKKKEVAEVLGSLNSVEEKLESVMVRISGISSRTSLNTFQCIPSQPRNKQQL</sequence>
<evidence type="ECO:0000313" key="2">
    <source>
        <dbReference type="Proteomes" id="UP001165064"/>
    </source>
</evidence>
<comment type="caution">
    <text evidence="1">The sequence shown here is derived from an EMBL/GenBank/DDBJ whole genome shotgun (WGS) entry which is preliminary data.</text>
</comment>
<proteinExistence type="predicted"/>